<evidence type="ECO:0000313" key="2">
    <source>
        <dbReference type="EMBL" id="SMD27168.1"/>
    </source>
</evidence>
<accession>A0A1Y5Y8G7</accession>
<feature type="region of interest" description="Disordered" evidence="1">
    <location>
        <begin position="1"/>
        <end position="58"/>
    </location>
</feature>
<organism evidence="2 3">
    <name type="scientific">Kibdelosporangium aridum</name>
    <dbReference type="NCBI Taxonomy" id="2030"/>
    <lineage>
        <taxon>Bacteria</taxon>
        <taxon>Bacillati</taxon>
        <taxon>Actinomycetota</taxon>
        <taxon>Actinomycetes</taxon>
        <taxon>Pseudonocardiales</taxon>
        <taxon>Pseudonocardiaceae</taxon>
        <taxon>Kibdelosporangium</taxon>
    </lineage>
</organism>
<feature type="compositionally biased region" description="Low complexity" evidence="1">
    <location>
        <begin position="25"/>
        <end position="50"/>
    </location>
</feature>
<proteinExistence type="predicted"/>
<sequence length="202" mass="22157">MKATHPLAETPPRAPARQPLRGPRARPTSAAACAARLTVSTSTPRPARPAGPRRARTSGPTMTLMLASTLVFAMTTPGVYCRSEVRFGRGRMVFPASDWRVITHRPHPSRHPQHTIGWLLAAQHPAISGSLVRCRVIRRETESGLDVHDQLSLPRRSVLCGRAWSDDSQGSGLRLSGKAHSLDGVEWPLTRLRQLLRFCCPG</sequence>
<gene>
    <name evidence="2" type="ORF">SAMN05661093_10765</name>
</gene>
<keyword evidence="3" id="KW-1185">Reference proteome</keyword>
<name>A0A1Y5Y8G7_KIBAR</name>
<reference evidence="2 3" key="1">
    <citation type="submission" date="2017-04" db="EMBL/GenBank/DDBJ databases">
        <authorList>
            <person name="Afonso C.L."/>
            <person name="Miller P.J."/>
            <person name="Scott M.A."/>
            <person name="Spackman E."/>
            <person name="Goraichik I."/>
            <person name="Dimitrov K.M."/>
            <person name="Suarez D.L."/>
            <person name="Swayne D.E."/>
        </authorList>
    </citation>
    <scope>NUCLEOTIDE SEQUENCE [LARGE SCALE GENOMIC DNA]</scope>
    <source>
        <strain evidence="2 3">DSM 43828</strain>
    </source>
</reference>
<evidence type="ECO:0000256" key="1">
    <source>
        <dbReference type="SAM" id="MobiDB-lite"/>
    </source>
</evidence>
<dbReference type="AlphaFoldDB" id="A0A1Y5Y8G7"/>
<protein>
    <submittedName>
        <fullName evidence="2">Uncharacterized protein</fullName>
    </submittedName>
</protein>
<dbReference type="Proteomes" id="UP000192674">
    <property type="component" value="Unassembled WGS sequence"/>
</dbReference>
<evidence type="ECO:0000313" key="3">
    <source>
        <dbReference type="Proteomes" id="UP000192674"/>
    </source>
</evidence>
<dbReference type="EMBL" id="FWXV01000021">
    <property type="protein sequence ID" value="SMD27168.1"/>
    <property type="molecule type" value="Genomic_DNA"/>
</dbReference>